<dbReference type="GO" id="GO:0006914">
    <property type="term" value="P:autophagy"/>
    <property type="evidence" value="ECO:0007669"/>
    <property type="project" value="UniProtKB-UniRule"/>
</dbReference>
<dbReference type="GO" id="GO:0035658">
    <property type="term" value="C:Mon1-Ccz1 complex"/>
    <property type="evidence" value="ECO:0007669"/>
    <property type="project" value="TreeGrafter"/>
</dbReference>
<name>A0AAV5R2I8_PICKL</name>
<keyword evidence="2" id="KW-0072">Autophagy</keyword>
<keyword evidence="6" id="KW-1185">Reference proteome</keyword>
<gene>
    <name evidence="5" type="ORF">DAPK24_022300</name>
</gene>
<dbReference type="PANTHER" id="PTHR13027:SF7">
    <property type="entry name" value="VACUOLAR FUSION PROTEIN MON1 HOMOLOG"/>
    <property type="match status" value="1"/>
</dbReference>
<comment type="subcellular location">
    <subcellularLocation>
        <location evidence="2">Endosome</location>
        <location evidence="2">Multivesicular body membrane</location>
        <topology evidence="2">Peripheral membrane protein</topology>
    </subcellularLocation>
    <subcellularLocation>
        <location evidence="2">Prevacuolar compartment membrane</location>
        <topology evidence="2">Peripheral membrane protein</topology>
    </subcellularLocation>
    <subcellularLocation>
        <location evidence="2">Vacuole membrane</location>
        <topology evidence="2">Peripheral membrane protein</topology>
    </subcellularLocation>
</comment>
<dbReference type="EMBL" id="BTGB01000002">
    <property type="protein sequence ID" value="GMM45655.1"/>
    <property type="molecule type" value="Genomic_DNA"/>
</dbReference>
<sequence>MINYIIISSSGKPIYAFDNNNIIVYSAIIQSIVSYFTYSTSPNQLINSIKNNNSFINFAHYNPFILISISPINHHHNPSSLSILYNYLISLLSKPYIDKIFNKYPNFDFTKLLSNSDILTLNSICHDLSLNNNPIFNYNSLQTLPINYKIRSKINSKFNSLSTSNLLFGLITTSNFKLISILKNIQNSNHNLHISDLSILFKIISSSNNFKLNSQYITNETFWLPICLPKFNSNGHLYTLIQFVELNDSRYQQLHSISANNNTDKLLIILMSPFKDSFNELKKISNNLIKSLLFNKKIFNSIYNPLSINLPIPSSIISYTIKNTSLLQFIESPSNSSSSPLNFKNSTIIIENYSNYKLFACKLSNYEIYLKINSSTPESQLLPISKSILNYCISNNHHLFIQ</sequence>
<dbReference type="InterPro" id="IPR043971">
    <property type="entry name" value="FUZ/MON1/HPS1_longin_2"/>
</dbReference>
<keyword evidence="2" id="KW-0813">Transport</keyword>
<keyword evidence="2" id="KW-0967">Endosome</keyword>
<dbReference type="GO" id="GO:0032585">
    <property type="term" value="C:multivesicular body membrane"/>
    <property type="evidence" value="ECO:0007669"/>
    <property type="project" value="UniProtKB-SubCell"/>
</dbReference>
<comment type="function">
    <text evidence="2">Required for multiple vacuole delivery pathways including the cytoplasm to vacuole transport (Cvt), autophagy, pexophagy and endocytosis.</text>
</comment>
<evidence type="ECO:0000259" key="4">
    <source>
        <dbReference type="Pfam" id="PF19037"/>
    </source>
</evidence>
<feature type="domain" description="FUZ/MON1/HPS1 second Longin" evidence="4">
    <location>
        <begin position="165"/>
        <end position="288"/>
    </location>
</feature>
<dbReference type="GO" id="GO:0000329">
    <property type="term" value="C:fungal-type vacuole membrane"/>
    <property type="evidence" value="ECO:0007669"/>
    <property type="project" value="TreeGrafter"/>
</dbReference>
<dbReference type="InterPro" id="IPR043972">
    <property type="entry name" value="FUZ/MON1/HPS1_longin_1"/>
</dbReference>
<dbReference type="PRINTS" id="PR01546">
    <property type="entry name" value="YEAST73DUF"/>
</dbReference>
<dbReference type="Proteomes" id="UP001378960">
    <property type="component" value="Unassembled WGS sequence"/>
</dbReference>
<proteinExistence type="inferred from homology"/>
<dbReference type="AlphaFoldDB" id="A0AAV5R2I8"/>
<dbReference type="Pfam" id="PF19037">
    <property type="entry name" value="Fuz_longin_2"/>
    <property type="match status" value="1"/>
</dbReference>
<keyword evidence="2" id="KW-0653">Protein transport</keyword>
<reference evidence="5 6" key="1">
    <citation type="journal article" date="2023" name="Elife">
        <title>Identification of key yeast species and microbe-microbe interactions impacting larval growth of Drosophila in the wild.</title>
        <authorList>
            <person name="Mure A."/>
            <person name="Sugiura Y."/>
            <person name="Maeda R."/>
            <person name="Honda K."/>
            <person name="Sakurai N."/>
            <person name="Takahashi Y."/>
            <person name="Watada M."/>
            <person name="Katoh T."/>
            <person name="Gotoh A."/>
            <person name="Gotoh Y."/>
            <person name="Taniguchi I."/>
            <person name="Nakamura K."/>
            <person name="Hayashi T."/>
            <person name="Katayama T."/>
            <person name="Uemura T."/>
            <person name="Hattori Y."/>
        </authorList>
    </citation>
    <scope>NUCLEOTIDE SEQUENCE [LARGE SCALE GENOMIC DNA]</scope>
    <source>
        <strain evidence="5 6">PK-24</strain>
    </source>
</reference>
<dbReference type="Pfam" id="PF19036">
    <property type="entry name" value="Fuz_longin_1"/>
    <property type="match status" value="1"/>
</dbReference>
<evidence type="ECO:0000256" key="1">
    <source>
        <dbReference type="ARBA" id="ARBA00008968"/>
    </source>
</evidence>
<evidence type="ECO:0000259" key="3">
    <source>
        <dbReference type="Pfam" id="PF19036"/>
    </source>
</evidence>
<organism evidence="5 6">
    <name type="scientific">Pichia kluyveri</name>
    <name type="common">Yeast</name>
    <dbReference type="NCBI Taxonomy" id="36015"/>
    <lineage>
        <taxon>Eukaryota</taxon>
        <taxon>Fungi</taxon>
        <taxon>Dikarya</taxon>
        <taxon>Ascomycota</taxon>
        <taxon>Saccharomycotina</taxon>
        <taxon>Pichiomycetes</taxon>
        <taxon>Pichiales</taxon>
        <taxon>Pichiaceae</taxon>
        <taxon>Pichia</taxon>
    </lineage>
</organism>
<evidence type="ECO:0000313" key="6">
    <source>
        <dbReference type="Proteomes" id="UP001378960"/>
    </source>
</evidence>
<keyword evidence="2" id="KW-0926">Vacuole</keyword>
<evidence type="ECO:0000313" key="5">
    <source>
        <dbReference type="EMBL" id="GMM45655.1"/>
    </source>
</evidence>
<comment type="caution">
    <text evidence="5">The sequence shown here is derived from an EMBL/GenBank/DDBJ whole genome shotgun (WGS) entry which is preliminary data.</text>
</comment>
<accession>A0AAV5R2I8</accession>
<keyword evidence="2" id="KW-0472">Membrane</keyword>
<dbReference type="PANTHER" id="PTHR13027">
    <property type="entry name" value="SAND PROTEIN-RELATED"/>
    <property type="match status" value="1"/>
</dbReference>
<dbReference type="GO" id="GO:0006623">
    <property type="term" value="P:protein targeting to vacuole"/>
    <property type="evidence" value="ECO:0007669"/>
    <property type="project" value="UniProtKB-UniRule"/>
</dbReference>
<dbReference type="InterPro" id="IPR004353">
    <property type="entry name" value="Mon1"/>
</dbReference>
<protein>
    <recommendedName>
        <fullName evidence="2">Vacuolar fusion protein MON1</fullName>
    </recommendedName>
</protein>
<dbReference type="GO" id="GO:0016192">
    <property type="term" value="P:vesicle-mediated transport"/>
    <property type="evidence" value="ECO:0007669"/>
    <property type="project" value="InterPro"/>
</dbReference>
<comment type="similarity">
    <text evidence="1 2">Belongs to the MON1/SAND family.</text>
</comment>
<evidence type="ECO:0000256" key="2">
    <source>
        <dbReference type="RuleBase" id="RU367048"/>
    </source>
</evidence>
<feature type="domain" description="FUZ/MON1/HPS1 first Longin" evidence="3">
    <location>
        <begin position="3"/>
        <end position="116"/>
    </location>
</feature>